<keyword evidence="4 5" id="KW-0732">Signal</keyword>
<sequence length="128" mass="14430">MRMNQLLLLVIATFIARCSTLTDAERSIQVDTLATDSITDSAIEGHRYLKGSKTTTALDTVDEERIGATTPNFGMLKGLFKLPKFESLSKLPVIKQLIAAKKKFGTKIVDSYLKRERKRYESNPQNFM</sequence>
<dbReference type="Pfam" id="PF16810">
    <property type="entry name" value="RXLR"/>
    <property type="match status" value="1"/>
</dbReference>
<keyword evidence="3 5" id="KW-0964">Secreted</keyword>
<evidence type="ECO:0000313" key="6">
    <source>
        <dbReference type="EMBL" id="QTJ63931.1"/>
    </source>
</evidence>
<comment type="function">
    <text evidence="5">Effector that suppresses plant defense responses during pathogen infection.</text>
</comment>
<accession>A0A8A6RJE0</accession>
<evidence type="ECO:0000313" key="9">
    <source>
        <dbReference type="EMBL" id="QTJ63937.1"/>
    </source>
</evidence>
<dbReference type="InterPro" id="IPR031825">
    <property type="entry name" value="RXLR"/>
</dbReference>
<evidence type="ECO:0000256" key="5">
    <source>
        <dbReference type="RuleBase" id="RU367124"/>
    </source>
</evidence>
<feature type="chain" id="PRO_5044948277" description="RxLR effector protein" evidence="5">
    <location>
        <begin position="21"/>
        <end position="128"/>
    </location>
</feature>
<dbReference type="EMBL" id="MW323784">
    <property type="protein sequence ID" value="QTJ63934.1"/>
    <property type="molecule type" value="Genomic_DNA"/>
</dbReference>
<dbReference type="EMBL" id="MW323787">
    <property type="protein sequence ID" value="QTJ63937.1"/>
    <property type="molecule type" value="Genomic_DNA"/>
</dbReference>
<organism evidence="7">
    <name type="scientific">Phytophthora ramorum</name>
    <name type="common">Sudden oak death agent</name>
    <dbReference type="NCBI Taxonomy" id="164328"/>
    <lineage>
        <taxon>Eukaryota</taxon>
        <taxon>Sar</taxon>
        <taxon>Stramenopiles</taxon>
        <taxon>Oomycota</taxon>
        <taxon>Peronosporomycetes</taxon>
        <taxon>Peronosporales</taxon>
        <taxon>Peronosporaceae</taxon>
        <taxon>Phytophthora</taxon>
    </lineage>
</organism>
<evidence type="ECO:0000313" key="7">
    <source>
        <dbReference type="EMBL" id="QTJ63934.1"/>
    </source>
</evidence>
<dbReference type="VEuPathDB" id="FungiDB:KRP22_1695"/>
<comment type="domain">
    <text evidence="5">The RxLR-dEER motif acts to carry the protein into the host cell cytoplasm through binding to cell surface phosphatidylinositol-3-phosphate.</text>
</comment>
<evidence type="ECO:0000256" key="3">
    <source>
        <dbReference type="ARBA" id="ARBA00022525"/>
    </source>
</evidence>
<evidence type="ECO:0000256" key="1">
    <source>
        <dbReference type="ARBA" id="ARBA00004613"/>
    </source>
</evidence>
<feature type="signal peptide" evidence="5">
    <location>
        <begin position="1"/>
        <end position="20"/>
    </location>
</feature>
<protein>
    <recommendedName>
        <fullName evidence="5">RxLR effector protein</fullName>
    </recommendedName>
</protein>
<dbReference type="AlphaFoldDB" id="A0A8A6RJE0"/>
<dbReference type="EMBL" id="MW323781">
    <property type="protein sequence ID" value="QTJ63931.1"/>
    <property type="molecule type" value="Genomic_DNA"/>
</dbReference>
<evidence type="ECO:0000256" key="4">
    <source>
        <dbReference type="ARBA" id="ARBA00022729"/>
    </source>
</evidence>
<name>A0A8A6RJE0_PHYRM</name>
<proteinExistence type="inferred from homology"/>
<comment type="subcellular location">
    <subcellularLocation>
        <location evidence="1 5">Secreted</location>
    </subcellularLocation>
</comment>
<reference evidence="7" key="1">
    <citation type="journal article" name="J Fungi (Basel)">
        <title>The Destructive Tree Pathogen Phytophthora ramorum Originates from the Laurosilva Forests of East Asia.</title>
        <authorList>
            <person name="Jung T."/>
            <person name="Horta Jung M."/>
            <person name="Webber J.F."/>
            <person name="Kageyama K."/>
            <person name="Hieno A."/>
            <person name="Masuya H."/>
            <person name="Uematsu S."/>
            <person name="Perez-Sierra A."/>
            <person name="Harris A.R."/>
            <person name="Forster J."/>
            <person name="Rees H."/>
            <person name="Scanu B."/>
            <person name="Patra S."/>
            <person name="Kudlacek T."/>
            <person name="Janousek J."/>
            <person name="Corcobado T."/>
            <person name="Milenkovic I."/>
            <person name="Nagy Z."/>
            <person name="Csorba I."/>
            <person name="Bakonyi J."/>
            <person name="Brasier C.M."/>
        </authorList>
    </citation>
    <scope>NUCLEOTIDE SEQUENCE</scope>
    <source>
        <strain evidence="9">JP1202</strain>
        <strain evidence="6">JP236</strain>
        <strain evidence="7">JP716</strain>
        <strain evidence="8">JP916</strain>
    </source>
</reference>
<dbReference type="EMBL" id="MW323785">
    <property type="protein sequence ID" value="QTJ63935.1"/>
    <property type="molecule type" value="Genomic_DNA"/>
</dbReference>
<evidence type="ECO:0000313" key="8">
    <source>
        <dbReference type="EMBL" id="QTJ63935.1"/>
    </source>
</evidence>
<evidence type="ECO:0000256" key="2">
    <source>
        <dbReference type="ARBA" id="ARBA00010400"/>
    </source>
</evidence>
<comment type="similarity">
    <text evidence="2 5">Belongs to the RxLR effector family.</text>
</comment>